<feature type="domain" description="Surface lipoprotein assembly modifier C-terminal" evidence="2">
    <location>
        <begin position="177"/>
        <end position="468"/>
    </location>
</feature>
<accession>A0ABV8RI16</accession>
<dbReference type="Pfam" id="PF04575">
    <property type="entry name" value="SlipAM"/>
    <property type="match status" value="1"/>
</dbReference>
<evidence type="ECO:0000256" key="1">
    <source>
        <dbReference type="SAM" id="SignalP"/>
    </source>
</evidence>
<reference evidence="4" key="1">
    <citation type="journal article" date="2019" name="Int. J. Syst. Evol. Microbiol.">
        <title>The Global Catalogue of Microorganisms (GCM) 10K type strain sequencing project: providing services to taxonomists for standard genome sequencing and annotation.</title>
        <authorList>
            <consortium name="The Broad Institute Genomics Platform"/>
            <consortium name="The Broad Institute Genome Sequencing Center for Infectious Disease"/>
            <person name="Wu L."/>
            <person name="Ma J."/>
        </authorList>
    </citation>
    <scope>NUCLEOTIDE SEQUENCE [LARGE SCALE GENOMIC DNA]</scope>
    <source>
        <strain evidence="4">CECT 8531</strain>
    </source>
</reference>
<keyword evidence="1" id="KW-0732">Signal</keyword>
<comment type="caution">
    <text evidence="3">The sequence shown here is derived from an EMBL/GenBank/DDBJ whole genome shotgun (WGS) entry which is preliminary data.</text>
</comment>
<dbReference type="RefSeq" id="WP_381423275.1">
    <property type="nucleotide sequence ID" value="NZ_JBHSDH010000013.1"/>
</dbReference>
<dbReference type="InterPro" id="IPR011990">
    <property type="entry name" value="TPR-like_helical_dom_sf"/>
</dbReference>
<gene>
    <name evidence="3" type="ORF">ACFOWX_08850</name>
</gene>
<feature type="signal peptide" evidence="1">
    <location>
        <begin position="1"/>
        <end position="24"/>
    </location>
</feature>
<dbReference type="InterPro" id="IPR007655">
    <property type="entry name" value="Slam_C"/>
</dbReference>
<evidence type="ECO:0000313" key="4">
    <source>
        <dbReference type="Proteomes" id="UP001595887"/>
    </source>
</evidence>
<proteinExistence type="predicted"/>
<dbReference type="SUPFAM" id="SSF48452">
    <property type="entry name" value="TPR-like"/>
    <property type="match status" value="1"/>
</dbReference>
<organism evidence="3 4">
    <name type="scientific">Sphingorhabdus arenilitoris</name>
    <dbReference type="NCBI Taxonomy" id="1490041"/>
    <lineage>
        <taxon>Bacteria</taxon>
        <taxon>Pseudomonadati</taxon>
        <taxon>Pseudomonadota</taxon>
        <taxon>Alphaproteobacteria</taxon>
        <taxon>Sphingomonadales</taxon>
        <taxon>Sphingomonadaceae</taxon>
        <taxon>Sphingorhabdus</taxon>
    </lineage>
</organism>
<keyword evidence="3" id="KW-0449">Lipoprotein</keyword>
<sequence length="468" mass="50743">MKNRLFLAAGFAALMAAAPSAANADTAAANADTAPSSIPSTVPGCAAAPCSVKLTGPQMLAAAEQLIQNKDFVNAKPLVDALGLAPEYQFQHRFLKGFLAVETGDLEGAETMFRKILDDDPKQTRVRLELARVMMLRGKEGSASYHFRLAQQDKDLPEDIKQTVRGIRGILRNQRSWSVNLDLGIAPDTNINSATSAETVNINFGPFQLPLTLDENARKQSGIGQTAGLSAGLRLRANEKLALLIDGDARLVNYKGKVADDLQTQIAIGPELRIGESSSLSFQALGEQRWRGGERANTDFGARIGFQKILNEGQRIGLSIDGRNTDSGFSPAYSGWQIGSNLTYERVIGRAFIASASLFGRKDILDSQSFSNVSYGGSLGIGGELPLGINAGLSASVSQALFDAPQFIYSSDARKDLRLFGRAYAGIRAFKMFGFSPSIEYNFSQIDSNYLLYESTRHRVNFKLARYF</sequence>
<dbReference type="EMBL" id="JBHSDH010000013">
    <property type="protein sequence ID" value="MFC4292520.1"/>
    <property type="molecule type" value="Genomic_DNA"/>
</dbReference>
<evidence type="ECO:0000259" key="2">
    <source>
        <dbReference type="Pfam" id="PF04575"/>
    </source>
</evidence>
<protein>
    <submittedName>
        <fullName evidence="3">Surface lipoprotein assembly modifier</fullName>
    </submittedName>
</protein>
<keyword evidence="4" id="KW-1185">Reference proteome</keyword>
<dbReference type="Proteomes" id="UP001595887">
    <property type="component" value="Unassembled WGS sequence"/>
</dbReference>
<name>A0ABV8RI16_9SPHN</name>
<feature type="chain" id="PRO_5045180605" evidence="1">
    <location>
        <begin position="25"/>
        <end position="468"/>
    </location>
</feature>
<dbReference type="Gene3D" id="1.25.40.10">
    <property type="entry name" value="Tetratricopeptide repeat domain"/>
    <property type="match status" value="1"/>
</dbReference>
<evidence type="ECO:0000313" key="3">
    <source>
        <dbReference type="EMBL" id="MFC4292520.1"/>
    </source>
</evidence>